<organism evidence="1 2">
    <name type="scientific">Amaricoccus macauensis</name>
    <dbReference type="NCBI Taxonomy" id="57001"/>
    <lineage>
        <taxon>Bacteria</taxon>
        <taxon>Pseudomonadati</taxon>
        <taxon>Pseudomonadota</taxon>
        <taxon>Alphaproteobacteria</taxon>
        <taxon>Rhodobacterales</taxon>
        <taxon>Paracoccaceae</taxon>
        <taxon>Amaricoccus</taxon>
    </lineage>
</organism>
<dbReference type="RefSeq" id="WP_184152888.1">
    <property type="nucleotide sequence ID" value="NZ_JACHFM010000004.1"/>
</dbReference>
<comment type="caution">
    <text evidence="1">The sequence shown here is derived from an EMBL/GenBank/DDBJ whole genome shotgun (WGS) entry which is preliminary data.</text>
</comment>
<protein>
    <submittedName>
        <fullName evidence="1">Gamma-glutamylcysteine synthetase</fullName>
    </submittedName>
</protein>
<sequence length="82" mass="8945">MTSFAIVPTPPANRVPIRAAVLDLLALAAPRPAALGGPSEEEAEFLETLRRIVARSAAEELLDKYRAPVSDARARVFARYRD</sequence>
<name>A0A840SS79_9RHOB</name>
<gene>
    <name evidence="1" type="ORF">HNP73_003574</name>
</gene>
<evidence type="ECO:0000313" key="2">
    <source>
        <dbReference type="Proteomes" id="UP000549457"/>
    </source>
</evidence>
<dbReference type="EMBL" id="JACHFM010000004">
    <property type="protein sequence ID" value="MBB5223620.1"/>
    <property type="molecule type" value="Genomic_DNA"/>
</dbReference>
<dbReference type="Proteomes" id="UP000549457">
    <property type="component" value="Unassembled WGS sequence"/>
</dbReference>
<reference evidence="1 2" key="1">
    <citation type="submission" date="2020-08" db="EMBL/GenBank/DDBJ databases">
        <title>Genomic Encyclopedia of Type Strains, Phase IV (KMG-IV): sequencing the most valuable type-strain genomes for metagenomic binning, comparative biology and taxonomic classification.</title>
        <authorList>
            <person name="Goeker M."/>
        </authorList>
    </citation>
    <scope>NUCLEOTIDE SEQUENCE [LARGE SCALE GENOMIC DNA]</scope>
    <source>
        <strain evidence="1 2">DSM 101730</strain>
    </source>
</reference>
<keyword evidence="2" id="KW-1185">Reference proteome</keyword>
<evidence type="ECO:0000313" key="1">
    <source>
        <dbReference type="EMBL" id="MBB5223620.1"/>
    </source>
</evidence>
<accession>A0A840SS79</accession>
<dbReference type="AlphaFoldDB" id="A0A840SS79"/>
<proteinExistence type="predicted"/>